<dbReference type="GO" id="GO:0005524">
    <property type="term" value="F:ATP binding"/>
    <property type="evidence" value="ECO:0007669"/>
    <property type="project" value="UniProtKB-KW"/>
</dbReference>
<evidence type="ECO:0000313" key="3">
    <source>
        <dbReference type="EMBL" id="EMC81993.1"/>
    </source>
</evidence>
<name>R7VVL9_COLLI</name>
<dbReference type="PANTHER" id="PTHR46049">
    <property type="entry name" value="AGAP003327-PA"/>
    <property type="match status" value="1"/>
</dbReference>
<dbReference type="GO" id="GO:0030705">
    <property type="term" value="P:cytoskeleton-dependent intracellular transport"/>
    <property type="evidence" value="ECO:0007669"/>
    <property type="project" value="TreeGrafter"/>
</dbReference>
<dbReference type="InterPro" id="IPR051724">
    <property type="entry name" value="Actin_motor_Myosin"/>
</dbReference>
<dbReference type="PANTHER" id="PTHR46049:SF2">
    <property type="entry name" value="UNCONVENTIONAL MYOSIN-X"/>
    <property type="match status" value="1"/>
</dbReference>
<organism evidence="3">
    <name type="scientific">Columba livia</name>
    <name type="common">Rock dove</name>
    <dbReference type="NCBI Taxonomy" id="8932"/>
    <lineage>
        <taxon>Eukaryota</taxon>
        <taxon>Metazoa</taxon>
        <taxon>Chordata</taxon>
        <taxon>Craniata</taxon>
        <taxon>Vertebrata</taxon>
        <taxon>Euteleostomi</taxon>
        <taxon>Archelosauria</taxon>
        <taxon>Archosauria</taxon>
        <taxon>Dinosauria</taxon>
        <taxon>Saurischia</taxon>
        <taxon>Theropoda</taxon>
        <taxon>Coelurosauria</taxon>
        <taxon>Aves</taxon>
        <taxon>Neognathae</taxon>
        <taxon>Neoaves</taxon>
        <taxon>Columbimorphae</taxon>
        <taxon>Columbiformes</taxon>
        <taxon>Columbidae</taxon>
        <taxon>Columba</taxon>
    </lineage>
</organism>
<dbReference type="SUPFAM" id="SSF52540">
    <property type="entry name" value="P-loop containing nucleoside triphosphate hydrolases"/>
    <property type="match status" value="1"/>
</dbReference>
<dbReference type="EMBL" id="KB375718">
    <property type="protein sequence ID" value="EMC81993.1"/>
    <property type="molecule type" value="Genomic_DNA"/>
</dbReference>
<protein>
    <submittedName>
        <fullName evidence="3">Myosin-X</fullName>
    </submittedName>
</protein>
<evidence type="ECO:0000256" key="2">
    <source>
        <dbReference type="ARBA" id="ARBA00022840"/>
    </source>
</evidence>
<evidence type="ECO:0000256" key="1">
    <source>
        <dbReference type="ARBA" id="ARBA00022741"/>
    </source>
</evidence>
<dbReference type="InterPro" id="IPR036961">
    <property type="entry name" value="Kinesin_motor_dom_sf"/>
</dbReference>
<dbReference type="Gene3D" id="3.40.850.10">
    <property type="entry name" value="Kinesin motor domain"/>
    <property type="match status" value="1"/>
</dbReference>
<gene>
    <name evidence="3" type="ORF">A306_10091</name>
</gene>
<dbReference type="InterPro" id="IPR027417">
    <property type="entry name" value="P-loop_NTPase"/>
</dbReference>
<dbReference type="GO" id="GO:0051015">
    <property type="term" value="F:actin filament binding"/>
    <property type="evidence" value="ECO:0007669"/>
    <property type="project" value="TreeGrafter"/>
</dbReference>
<sequence length="161" mass="18226">MSNWYRKKKTLLVAAAEDLDDVSVGDVQRNLTQQHVITLVIFAVFFKTDTKQCSFSSQVFTYKQSTITHQKVTPMHQTSVESVEDMAALVDLHEGSIMHNLFQRYQQDKIYFCCASGSVLTGQDSRKRNLMKSQFNSLNNFMKLHKAHRACVVGGGIAMAK</sequence>
<accession>R7VVL9</accession>
<dbReference type="AlphaFoldDB" id="R7VVL9"/>
<dbReference type="GO" id="GO:0051489">
    <property type="term" value="P:regulation of filopodium assembly"/>
    <property type="evidence" value="ECO:0007669"/>
    <property type="project" value="TreeGrafter"/>
</dbReference>
<dbReference type="GO" id="GO:0005547">
    <property type="term" value="F:phosphatidylinositol-3,4,5-trisphosphate binding"/>
    <property type="evidence" value="ECO:0007669"/>
    <property type="project" value="TreeGrafter"/>
</dbReference>
<proteinExistence type="predicted"/>
<keyword evidence="1" id="KW-0547">Nucleotide-binding</keyword>
<dbReference type="GO" id="GO:0030175">
    <property type="term" value="C:filopodium"/>
    <property type="evidence" value="ECO:0007669"/>
    <property type="project" value="TreeGrafter"/>
</dbReference>
<reference evidence="3" key="1">
    <citation type="journal article" date="2013" name="Science">
        <title>Genomic diversity and evolution of the head crest in the rock pigeon.</title>
        <authorList>
            <person name="Shapiro M.D."/>
            <person name="Kronenberg Z."/>
            <person name="Li C."/>
            <person name="Domyan E.T."/>
            <person name="Pan H."/>
            <person name="Campbell M."/>
            <person name="Tan H."/>
            <person name="Huff C.D."/>
            <person name="Hu H."/>
            <person name="Vickrey A.I."/>
            <person name="Nielsen S.C."/>
            <person name="Stringham S.A."/>
            <person name="Hu H."/>
            <person name="Willerslev E."/>
            <person name="Gilbert M.T."/>
            <person name="Yandell M."/>
            <person name="Zhang G."/>
            <person name="Wang J."/>
        </authorList>
    </citation>
    <scope>NUCLEOTIDE SEQUENCE [LARGE SCALE GENOMIC DNA]</scope>
    <source>
        <tissue evidence="3">Blood</tissue>
    </source>
</reference>
<dbReference type="GO" id="GO:0060002">
    <property type="term" value="F:plus-end directed microfilament motor activity"/>
    <property type="evidence" value="ECO:0007669"/>
    <property type="project" value="TreeGrafter"/>
</dbReference>
<dbReference type="GO" id="GO:0008360">
    <property type="term" value="P:regulation of cell shape"/>
    <property type="evidence" value="ECO:0007669"/>
    <property type="project" value="TreeGrafter"/>
</dbReference>
<keyword evidence="2" id="KW-0067">ATP-binding</keyword>